<gene>
    <name evidence="1" type="ORF">SUGI_1215520</name>
</gene>
<reference evidence="1" key="1">
    <citation type="submission" date="2022-12" db="EMBL/GenBank/DDBJ databases">
        <title>Chromosome-Level Genome Assembly of Japanese Cedar (Cryptomeriajaponica D. Don).</title>
        <authorList>
            <person name="Fujino T."/>
            <person name="Yamaguchi K."/>
            <person name="Yokoyama T."/>
            <person name="Hamanaka T."/>
            <person name="Harazono Y."/>
            <person name="Kamada H."/>
            <person name="Kobayashi W."/>
            <person name="Ujino-Ihara T."/>
            <person name="Uchiyama K."/>
            <person name="Matsumoto A."/>
            <person name="Izuno A."/>
            <person name="Tsumura Y."/>
            <person name="Toyoda A."/>
            <person name="Shigenobu S."/>
            <person name="Moriguchi Y."/>
            <person name="Ueno S."/>
            <person name="Kasahara M."/>
        </authorList>
    </citation>
    <scope>NUCLEOTIDE SEQUENCE</scope>
</reference>
<protein>
    <submittedName>
        <fullName evidence="1">Uncharacterized protein</fullName>
    </submittedName>
</protein>
<sequence>MDCEGCLKEDRNLFLPWMRTEQLMAATRKAVNLTTKYVDSMMKHGEYSLVQVWEFVNLFLNNRQNLCNASTATCHRKTWKWEVSQVFRECAVGEDVLRGDGPFG</sequence>
<dbReference type="AlphaFoldDB" id="A0AAD3NMK9"/>
<evidence type="ECO:0000313" key="2">
    <source>
        <dbReference type="Proteomes" id="UP001234787"/>
    </source>
</evidence>
<keyword evidence="2" id="KW-1185">Reference proteome</keyword>
<evidence type="ECO:0000313" key="1">
    <source>
        <dbReference type="EMBL" id="GLJ56299.1"/>
    </source>
</evidence>
<organism evidence="1 2">
    <name type="scientific">Cryptomeria japonica</name>
    <name type="common">Japanese cedar</name>
    <name type="synonym">Cupressus japonica</name>
    <dbReference type="NCBI Taxonomy" id="3369"/>
    <lineage>
        <taxon>Eukaryota</taxon>
        <taxon>Viridiplantae</taxon>
        <taxon>Streptophyta</taxon>
        <taxon>Embryophyta</taxon>
        <taxon>Tracheophyta</taxon>
        <taxon>Spermatophyta</taxon>
        <taxon>Pinopsida</taxon>
        <taxon>Pinidae</taxon>
        <taxon>Conifers II</taxon>
        <taxon>Cupressales</taxon>
        <taxon>Cupressaceae</taxon>
        <taxon>Cryptomeria</taxon>
    </lineage>
</organism>
<dbReference type="EMBL" id="BSEH01000017">
    <property type="protein sequence ID" value="GLJ56299.1"/>
    <property type="molecule type" value="Genomic_DNA"/>
</dbReference>
<accession>A0AAD3NMK9</accession>
<proteinExistence type="predicted"/>
<dbReference type="Proteomes" id="UP001234787">
    <property type="component" value="Unassembled WGS sequence"/>
</dbReference>
<name>A0AAD3NMK9_CRYJA</name>
<comment type="caution">
    <text evidence="1">The sequence shown here is derived from an EMBL/GenBank/DDBJ whole genome shotgun (WGS) entry which is preliminary data.</text>
</comment>